<keyword evidence="1" id="KW-0472">Membrane</keyword>
<protein>
    <submittedName>
        <fullName evidence="2">Uncharacterized protein</fullName>
    </submittedName>
</protein>
<sequence length="215" mass="24770">MFLWARQLHVILWKNIYLKRICRHYAATLIECGIMVILLLGIQEVSVAREPMVRRPDTVYRSIHPNQFWNMQPDMARIRTVYFAPDNRYVSKLTRDAFARLGVNHVVAVPTKQQLVLIAQKLANATPPVRAVALHFQSIKENDTKEWPVKLHVSLFAGRLPFDIQVQPPPRVRVQKWLQIVKSTNCTPERVVGCSKLEKRDLITSCGAAKNRTLL</sequence>
<accession>A0A9J6G7F4</accession>
<evidence type="ECO:0000313" key="2">
    <source>
        <dbReference type="EMBL" id="KAH9371205.1"/>
    </source>
</evidence>
<gene>
    <name evidence="2" type="ORF">HPB48_010896</name>
</gene>
<keyword evidence="3" id="KW-1185">Reference proteome</keyword>
<keyword evidence="1" id="KW-1133">Transmembrane helix</keyword>
<dbReference type="Proteomes" id="UP000821853">
    <property type="component" value="Chromosome 3"/>
</dbReference>
<feature type="transmembrane region" description="Helical" evidence="1">
    <location>
        <begin position="21"/>
        <end position="42"/>
    </location>
</feature>
<proteinExistence type="predicted"/>
<keyword evidence="1" id="KW-0812">Transmembrane</keyword>
<dbReference type="AlphaFoldDB" id="A0A9J6G7F4"/>
<dbReference type="VEuPathDB" id="VectorBase:HLOH_052126"/>
<comment type="caution">
    <text evidence="2">The sequence shown here is derived from an EMBL/GenBank/DDBJ whole genome shotgun (WGS) entry which is preliminary data.</text>
</comment>
<reference evidence="2 3" key="1">
    <citation type="journal article" date="2020" name="Cell">
        <title>Large-Scale Comparative Analyses of Tick Genomes Elucidate Their Genetic Diversity and Vector Capacities.</title>
        <authorList>
            <consortium name="Tick Genome and Microbiome Consortium (TIGMIC)"/>
            <person name="Jia N."/>
            <person name="Wang J."/>
            <person name="Shi W."/>
            <person name="Du L."/>
            <person name="Sun Y."/>
            <person name="Zhan W."/>
            <person name="Jiang J.F."/>
            <person name="Wang Q."/>
            <person name="Zhang B."/>
            <person name="Ji P."/>
            <person name="Bell-Sakyi L."/>
            <person name="Cui X.M."/>
            <person name="Yuan T.T."/>
            <person name="Jiang B.G."/>
            <person name="Yang W.F."/>
            <person name="Lam T.T."/>
            <person name="Chang Q.C."/>
            <person name="Ding S.J."/>
            <person name="Wang X.J."/>
            <person name="Zhu J.G."/>
            <person name="Ruan X.D."/>
            <person name="Zhao L."/>
            <person name="Wei J.T."/>
            <person name="Ye R.Z."/>
            <person name="Que T.C."/>
            <person name="Du C.H."/>
            <person name="Zhou Y.H."/>
            <person name="Cheng J.X."/>
            <person name="Dai P.F."/>
            <person name="Guo W.B."/>
            <person name="Han X.H."/>
            <person name="Huang E.J."/>
            <person name="Li L.F."/>
            <person name="Wei W."/>
            <person name="Gao Y.C."/>
            <person name="Liu J.Z."/>
            <person name="Shao H.Z."/>
            <person name="Wang X."/>
            <person name="Wang C.C."/>
            <person name="Yang T.C."/>
            <person name="Huo Q.B."/>
            <person name="Li W."/>
            <person name="Chen H.Y."/>
            <person name="Chen S.E."/>
            <person name="Zhou L.G."/>
            <person name="Ni X.B."/>
            <person name="Tian J.H."/>
            <person name="Sheng Y."/>
            <person name="Liu T."/>
            <person name="Pan Y.S."/>
            <person name="Xia L.Y."/>
            <person name="Li J."/>
            <person name="Zhao F."/>
            <person name="Cao W.C."/>
        </authorList>
    </citation>
    <scope>NUCLEOTIDE SEQUENCE [LARGE SCALE GENOMIC DNA]</scope>
    <source>
        <strain evidence="2">HaeL-2018</strain>
    </source>
</reference>
<evidence type="ECO:0000313" key="3">
    <source>
        <dbReference type="Proteomes" id="UP000821853"/>
    </source>
</evidence>
<name>A0A9J6G7F4_HAELO</name>
<evidence type="ECO:0000256" key="1">
    <source>
        <dbReference type="SAM" id="Phobius"/>
    </source>
</evidence>
<dbReference type="EMBL" id="JABSTR010000005">
    <property type="protein sequence ID" value="KAH9371205.1"/>
    <property type="molecule type" value="Genomic_DNA"/>
</dbReference>
<organism evidence="2 3">
    <name type="scientific">Haemaphysalis longicornis</name>
    <name type="common">Bush tick</name>
    <dbReference type="NCBI Taxonomy" id="44386"/>
    <lineage>
        <taxon>Eukaryota</taxon>
        <taxon>Metazoa</taxon>
        <taxon>Ecdysozoa</taxon>
        <taxon>Arthropoda</taxon>
        <taxon>Chelicerata</taxon>
        <taxon>Arachnida</taxon>
        <taxon>Acari</taxon>
        <taxon>Parasitiformes</taxon>
        <taxon>Ixodida</taxon>
        <taxon>Ixodoidea</taxon>
        <taxon>Ixodidae</taxon>
        <taxon>Haemaphysalinae</taxon>
        <taxon>Haemaphysalis</taxon>
    </lineage>
</organism>
<dbReference type="OrthoDB" id="10473416at2759"/>